<evidence type="ECO:0000256" key="1">
    <source>
        <dbReference type="ARBA" id="ARBA00022729"/>
    </source>
</evidence>
<feature type="chain" id="PRO_5015118442" evidence="3">
    <location>
        <begin position="24"/>
        <end position="400"/>
    </location>
</feature>
<dbReference type="AlphaFoldDB" id="A0A2P8CHC6"/>
<evidence type="ECO:0000256" key="2">
    <source>
        <dbReference type="SAM" id="Coils"/>
    </source>
</evidence>
<dbReference type="Pfam" id="PF01551">
    <property type="entry name" value="Peptidase_M23"/>
    <property type="match status" value="1"/>
</dbReference>
<dbReference type="InterPro" id="IPR050570">
    <property type="entry name" value="Cell_wall_metabolism_enzyme"/>
</dbReference>
<evidence type="ECO:0000256" key="3">
    <source>
        <dbReference type="SAM" id="SignalP"/>
    </source>
</evidence>
<dbReference type="InterPro" id="IPR011055">
    <property type="entry name" value="Dup_hybrid_motif"/>
</dbReference>
<reference evidence="6 7" key="1">
    <citation type="submission" date="2018-03" db="EMBL/GenBank/DDBJ databases">
        <title>Genomic Encyclopedia of Archaeal and Bacterial Type Strains, Phase II (KMG-II): from individual species to whole genera.</title>
        <authorList>
            <person name="Goeker M."/>
        </authorList>
    </citation>
    <scope>NUCLEOTIDE SEQUENCE [LARGE SCALE GENOMIC DNA]</scope>
    <source>
        <strain evidence="6 7">DSM 27267</strain>
    </source>
</reference>
<dbReference type="InterPro" id="IPR016047">
    <property type="entry name" value="M23ase_b-sheet_dom"/>
</dbReference>
<sequence length="400" mass="46071">MSRCAGIFIAVFFVMAGALTASAQSLTDLRKKKQKTSEEIKYTNQLLEETSKNAKTSLNRLALLNKQIRLREQLINEINGEIAYLDSSIADNAYVVNGLTSDLKRIRANYAQMIRYARRNADANSKLLFLLSAEDFNQAYKRFLYLRQYADYRKKQVESILAVKDILDAKLADLEKRRKEKENMLEQKQDESTQIRQQKVQQNQYYAGLQKKQRELKKKLEQQREVEQRLQKEIERIIAEEAKKSAAKNKKGFSLTPAEKELSDDFGKNKGRFPWPVDRGLITEEFGEHPHPVLKRVMVRNNGIDITTSAGEKARAIFRGTVSRVVAIPGGNIAVIIRHGNYLSVYSNLSDVFVRVGQKVETKQEIGKIYTDPGDNKTVLKFQIWHENKKQNPEDWIVKK</sequence>
<dbReference type="Gene3D" id="6.10.250.3150">
    <property type="match status" value="1"/>
</dbReference>
<feature type="coiled-coil region" evidence="2">
    <location>
        <begin position="164"/>
        <end position="250"/>
    </location>
</feature>
<evidence type="ECO:0000313" key="5">
    <source>
        <dbReference type="EMBL" id="GET20561.1"/>
    </source>
</evidence>
<name>A0A2P8CHC6_9BACT</name>
<dbReference type="OrthoDB" id="9815884at2"/>
<keyword evidence="2" id="KW-0175">Coiled coil</keyword>
<dbReference type="Proteomes" id="UP000396862">
    <property type="component" value="Unassembled WGS sequence"/>
</dbReference>
<keyword evidence="8" id="KW-1185">Reference proteome</keyword>
<dbReference type="PANTHER" id="PTHR21666">
    <property type="entry name" value="PEPTIDASE-RELATED"/>
    <property type="match status" value="1"/>
</dbReference>
<dbReference type="RefSeq" id="WP_106540987.1">
    <property type="nucleotide sequence ID" value="NZ_BLAU01000001.1"/>
</dbReference>
<dbReference type="CDD" id="cd12797">
    <property type="entry name" value="M23_peptidase"/>
    <property type="match status" value="1"/>
</dbReference>
<reference evidence="5 8" key="2">
    <citation type="submission" date="2019-10" db="EMBL/GenBank/DDBJ databases">
        <title>Prolixibacter strains distinguished by the presence of nitrate reductase genes were adept at nitrate-dependent anaerobic corrosion of metallic iron and carbon steel.</title>
        <authorList>
            <person name="Iino T."/>
            <person name="Shono N."/>
            <person name="Ito K."/>
            <person name="Nakamura R."/>
            <person name="Sueoka K."/>
            <person name="Harayama S."/>
            <person name="Ohkuma M."/>
        </authorList>
    </citation>
    <scope>NUCLEOTIDE SEQUENCE [LARGE SCALE GENOMIC DNA]</scope>
    <source>
        <strain evidence="5 8">MIC1-1</strain>
    </source>
</reference>
<dbReference type="EMBL" id="PYGC01000002">
    <property type="protein sequence ID" value="PSK84387.1"/>
    <property type="molecule type" value="Genomic_DNA"/>
</dbReference>
<evidence type="ECO:0000313" key="8">
    <source>
        <dbReference type="Proteomes" id="UP000396862"/>
    </source>
</evidence>
<protein>
    <submittedName>
        <fullName evidence="5">Peptidase</fullName>
    </submittedName>
    <submittedName>
        <fullName evidence="6">Septal ring factor EnvC (AmiA/AmiB activator)</fullName>
    </submittedName>
</protein>
<dbReference type="Proteomes" id="UP000240621">
    <property type="component" value="Unassembled WGS sequence"/>
</dbReference>
<keyword evidence="1 3" id="KW-0732">Signal</keyword>
<dbReference type="SUPFAM" id="SSF51261">
    <property type="entry name" value="Duplicated hybrid motif"/>
    <property type="match status" value="1"/>
</dbReference>
<gene>
    <name evidence="6" type="ORF">CLV93_102173</name>
    <name evidence="5" type="ORF">JCM18694_08070</name>
</gene>
<accession>A0A2P8CHC6</accession>
<dbReference type="PANTHER" id="PTHR21666:SF289">
    <property type="entry name" value="L-ALA--D-GLU ENDOPEPTIDASE"/>
    <property type="match status" value="1"/>
</dbReference>
<organism evidence="6 7">
    <name type="scientific">Prolixibacter denitrificans</name>
    <dbReference type="NCBI Taxonomy" id="1541063"/>
    <lineage>
        <taxon>Bacteria</taxon>
        <taxon>Pseudomonadati</taxon>
        <taxon>Bacteroidota</taxon>
        <taxon>Bacteroidia</taxon>
        <taxon>Marinilabiliales</taxon>
        <taxon>Prolixibacteraceae</taxon>
        <taxon>Prolixibacter</taxon>
    </lineage>
</organism>
<comment type="caution">
    <text evidence="6">The sequence shown here is derived from an EMBL/GenBank/DDBJ whole genome shotgun (WGS) entry which is preliminary data.</text>
</comment>
<evidence type="ECO:0000259" key="4">
    <source>
        <dbReference type="Pfam" id="PF01551"/>
    </source>
</evidence>
<feature type="domain" description="M23ase beta-sheet core" evidence="4">
    <location>
        <begin position="301"/>
        <end position="393"/>
    </location>
</feature>
<proteinExistence type="predicted"/>
<dbReference type="GO" id="GO:0004222">
    <property type="term" value="F:metalloendopeptidase activity"/>
    <property type="evidence" value="ECO:0007669"/>
    <property type="project" value="TreeGrafter"/>
</dbReference>
<dbReference type="Gene3D" id="2.70.70.10">
    <property type="entry name" value="Glucose Permease (Domain IIA)"/>
    <property type="match status" value="1"/>
</dbReference>
<evidence type="ECO:0000313" key="7">
    <source>
        <dbReference type="Proteomes" id="UP000240621"/>
    </source>
</evidence>
<dbReference type="EMBL" id="BLAU01000001">
    <property type="protein sequence ID" value="GET20561.1"/>
    <property type="molecule type" value="Genomic_DNA"/>
</dbReference>
<feature type="signal peptide" evidence="3">
    <location>
        <begin position="1"/>
        <end position="23"/>
    </location>
</feature>
<evidence type="ECO:0000313" key="6">
    <source>
        <dbReference type="EMBL" id="PSK84387.1"/>
    </source>
</evidence>